<organism evidence="2 3">
    <name type="scientific">Ditylenchus destructor</name>
    <dbReference type="NCBI Taxonomy" id="166010"/>
    <lineage>
        <taxon>Eukaryota</taxon>
        <taxon>Metazoa</taxon>
        <taxon>Ecdysozoa</taxon>
        <taxon>Nematoda</taxon>
        <taxon>Chromadorea</taxon>
        <taxon>Rhabditida</taxon>
        <taxon>Tylenchina</taxon>
        <taxon>Tylenchomorpha</taxon>
        <taxon>Sphaerularioidea</taxon>
        <taxon>Anguinidae</taxon>
        <taxon>Anguininae</taxon>
        <taxon>Ditylenchus</taxon>
    </lineage>
</organism>
<dbReference type="Proteomes" id="UP001201812">
    <property type="component" value="Unassembled WGS sequence"/>
</dbReference>
<reference evidence="2" key="1">
    <citation type="submission" date="2022-01" db="EMBL/GenBank/DDBJ databases">
        <title>Genome Sequence Resource for Two Populations of Ditylenchus destructor, the Migratory Endoparasitic Phytonematode.</title>
        <authorList>
            <person name="Zhang H."/>
            <person name="Lin R."/>
            <person name="Xie B."/>
        </authorList>
    </citation>
    <scope>NUCLEOTIDE SEQUENCE</scope>
    <source>
        <strain evidence="2">BazhouSP</strain>
    </source>
</reference>
<evidence type="ECO:0000256" key="1">
    <source>
        <dbReference type="SAM" id="MobiDB-lite"/>
    </source>
</evidence>
<dbReference type="AlphaFoldDB" id="A0AAD4ML46"/>
<accession>A0AAD4ML46</accession>
<name>A0AAD4ML46_9BILA</name>
<keyword evidence="3" id="KW-1185">Reference proteome</keyword>
<protein>
    <submittedName>
        <fullName evidence="2">Uncharacterized protein</fullName>
    </submittedName>
</protein>
<gene>
    <name evidence="2" type="ORF">DdX_17959</name>
</gene>
<comment type="caution">
    <text evidence="2">The sequence shown here is derived from an EMBL/GenBank/DDBJ whole genome shotgun (WGS) entry which is preliminary data.</text>
</comment>
<feature type="compositionally biased region" description="Basic and acidic residues" evidence="1">
    <location>
        <begin position="1"/>
        <end position="12"/>
    </location>
</feature>
<sequence>MTNLLKDIENRPQLKAVAGKAADSENQGDSRKPTAPMGPIATPESLNQVIGRLRKVTQPATVKEGKPVATGSTGAIDLVMKDIRNRDKISLKPVETREAKFVPGNPVPENGLTTALKVALAELNTKLGENNDDSEEEDDDWD</sequence>
<feature type="region of interest" description="Disordered" evidence="1">
    <location>
        <begin position="1"/>
        <end position="42"/>
    </location>
</feature>
<proteinExistence type="predicted"/>
<dbReference type="EMBL" id="JAKKPZ010000223">
    <property type="protein sequence ID" value="KAI1698328.1"/>
    <property type="molecule type" value="Genomic_DNA"/>
</dbReference>
<evidence type="ECO:0000313" key="2">
    <source>
        <dbReference type="EMBL" id="KAI1698328.1"/>
    </source>
</evidence>
<evidence type="ECO:0000313" key="3">
    <source>
        <dbReference type="Proteomes" id="UP001201812"/>
    </source>
</evidence>